<dbReference type="Pfam" id="PF01894">
    <property type="entry name" value="YjbQ"/>
    <property type="match status" value="1"/>
</dbReference>
<organism evidence="2">
    <name type="scientific">Fervidicoccus fontis</name>
    <dbReference type="NCBI Taxonomy" id="683846"/>
    <lineage>
        <taxon>Archaea</taxon>
        <taxon>Thermoproteota</taxon>
        <taxon>Thermoprotei</taxon>
        <taxon>Fervidicoccales</taxon>
        <taxon>Fervidicoccaceae</taxon>
        <taxon>Fervidicoccus</taxon>
    </lineage>
</organism>
<dbReference type="InterPro" id="IPR001602">
    <property type="entry name" value="UPF0047_YjbQ-like"/>
</dbReference>
<dbReference type="SUPFAM" id="SSF111038">
    <property type="entry name" value="YjbQ-like"/>
    <property type="match status" value="1"/>
</dbReference>
<dbReference type="Gene3D" id="2.60.120.460">
    <property type="entry name" value="YjbQ-like"/>
    <property type="match status" value="1"/>
</dbReference>
<protein>
    <submittedName>
        <fullName evidence="2">YjbQ family protein</fullName>
    </submittedName>
</protein>
<sequence>MPATSKTQLIELKTSEKVEIVDITEKVESLVKSSGVREGICVVSVPHATASVILNENEPGLLEDIVREINRLFPQEGTYMHNRIDDNASAHIAASFLGNSRIIPISGGRLIRGTWQSVLFVELDGPRERRTVAVTVMGE</sequence>
<accession>A0A7J3SKY3</accession>
<name>A0A7J3SKY3_9CREN</name>
<dbReference type="NCBIfam" id="TIGR00149">
    <property type="entry name" value="TIGR00149_YjbQ"/>
    <property type="match status" value="1"/>
</dbReference>
<reference evidence="2" key="1">
    <citation type="journal article" date="2020" name="mSystems">
        <title>Genome- and Community-Level Interaction Insights into Carbon Utilization and Element Cycling Functions of Hydrothermarchaeota in Hydrothermal Sediment.</title>
        <authorList>
            <person name="Zhou Z."/>
            <person name="Liu Y."/>
            <person name="Xu W."/>
            <person name="Pan J."/>
            <person name="Luo Z.H."/>
            <person name="Li M."/>
        </authorList>
    </citation>
    <scope>NUCLEOTIDE SEQUENCE [LARGE SCALE GENOMIC DNA]</scope>
    <source>
        <strain evidence="2">SpSt-885</strain>
    </source>
</reference>
<comment type="similarity">
    <text evidence="1">Belongs to the UPF0047 family.</text>
</comment>
<dbReference type="PANTHER" id="PTHR30615">
    <property type="entry name" value="UNCHARACTERIZED PROTEIN YJBQ-RELATED"/>
    <property type="match status" value="1"/>
</dbReference>
<evidence type="ECO:0000256" key="1">
    <source>
        <dbReference type="ARBA" id="ARBA00005534"/>
    </source>
</evidence>
<comment type="caution">
    <text evidence="2">The sequence shown here is derived from an EMBL/GenBank/DDBJ whole genome shotgun (WGS) entry which is preliminary data.</text>
</comment>
<dbReference type="AlphaFoldDB" id="A0A7J3SKY3"/>
<dbReference type="PIRSF" id="PIRSF004681">
    <property type="entry name" value="UCP004681"/>
    <property type="match status" value="1"/>
</dbReference>
<evidence type="ECO:0000313" key="2">
    <source>
        <dbReference type="EMBL" id="HGZ60290.1"/>
    </source>
</evidence>
<dbReference type="PANTHER" id="PTHR30615:SF8">
    <property type="entry name" value="UPF0047 PROTEIN C4A8.02C"/>
    <property type="match status" value="1"/>
</dbReference>
<dbReference type="InterPro" id="IPR035917">
    <property type="entry name" value="YjbQ-like_sf"/>
</dbReference>
<dbReference type="EMBL" id="DTLS01000102">
    <property type="protein sequence ID" value="HGZ60290.1"/>
    <property type="molecule type" value="Genomic_DNA"/>
</dbReference>
<gene>
    <name evidence="2" type="ORF">ENW83_03680</name>
</gene>
<dbReference type="PROSITE" id="PS01314">
    <property type="entry name" value="UPF0047"/>
    <property type="match status" value="1"/>
</dbReference>
<proteinExistence type="inferred from homology"/>